<dbReference type="PANTHER" id="PTHR23501">
    <property type="entry name" value="MAJOR FACILITATOR SUPERFAMILY"/>
    <property type="match status" value="1"/>
</dbReference>
<dbReference type="SUPFAM" id="SSF103473">
    <property type="entry name" value="MFS general substrate transporter"/>
    <property type="match status" value="1"/>
</dbReference>
<organism evidence="8 9">
    <name type="scientific">Mycena indigotica</name>
    <dbReference type="NCBI Taxonomy" id="2126181"/>
    <lineage>
        <taxon>Eukaryota</taxon>
        <taxon>Fungi</taxon>
        <taxon>Dikarya</taxon>
        <taxon>Basidiomycota</taxon>
        <taxon>Agaricomycotina</taxon>
        <taxon>Agaricomycetes</taxon>
        <taxon>Agaricomycetidae</taxon>
        <taxon>Agaricales</taxon>
        <taxon>Marasmiineae</taxon>
        <taxon>Mycenaceae</taxon>
        <taxon>Mycena</taxon>
    </lineage>
</organism>
<reference evidence="8" key="1">
    <citation type="submission" date="2020-05" db="EMBL/GenBank/DDBJ databases">
        <title>Mycena genomes resolve the evolution of fungal bioluminescence.</title>
        <authorList>
            <person name="Tsai I.J."/>
        </authorList>
    </citation>
    <scope>NUCLEOTIDE SEQUENCE</scope>
    <source>
        <strain evidence="8">171206Taipei</strain>
    </source>
</reference>
<protein>
    <submittedName>
        <fullName evidence="8">MFS general substrate transporter</fullName>
    </submittedName>
</protein>
<keyword evidence="4 6" id="KW-0472">Membrane</keyword>
<evidence type="ECO:0000313" key="8">
    <source>
        <dbReference type="EMBL" id="KAF7303621.1"/>
    </source>
</evidence>
<dbReference type="InterPro" id="IPR020846">
    <property type="entry name" value="MFS_dom"/>
</dbReference>
<evidence type="ECO:0000256" key="1">
    <source>
        <dbReference type="ARBA" id="ARBA00004141"/>
    </source>
</evidence>
<dbReference type="EMBL" id="JACAZF010000005">
    <property type="protein sequence ID" value="KAF7303621.1"/>
    <property type="molecule type" value="Genomic_DNA"/>
</dbReference>
<feature type="transmembrane region" description="Helical" evidence="6">
    <location>
        <begin position="163"/>
        <end position="181"/>
    </location>
</feature>
<dbReference type="PRINTS" id="PR01036">
    <property type="entry name" value="TCRTETB"/>
</dbReference>
<feature type="transmembrane region" description="Helical" evidence="6">
    <location>
        <begin position="38"/>
        <end position="63"/>
    </location>
</feature>
<dbReference type="InterPro" id="IPR036259">
    <property type="entry name" value="MFS_trans_sf"/>
</dbReference>
<feature type="transmembrane region" description="Helical" evidence="6">
    <location>
        <begin position="105"/>
        <end position="124"/>
    </location>
</feature>
<dbReference type="OrthoDB" id="3437016at2759"/>
<proteinExistence type="predicted"/>
<feature type="transmembrane region" description="Helical" evidence="6">
    <location>
        <begin position="365"/>
        <end position="384"/>
    </location>
</feature>
<evidence type="ECO:0000256" key="5">
    <source>
        <dbReference type="SAM" id="MobiDB-lite"/>
    </source>
</evidence>
<keyword evidence="9" id="KW-1185">Reference proteome</keyword>
<gene>
    <name evidence="8" type="ORF">MIND_00591400</name>
</gene>
<evidence type="ECO:0000313" key="9">
    <source>
        <dbReference type="Proteomes" id="UP000636479"/>
    </source>
</evidence>
<dbReference type="GO" id="GO:0022857">
    <property type="term" value="F:transmembrane transporter activity"/>
    <property type="evidence" value="ECO:0007669"/>
    <property type="project" value="InterPro"/>
</dbReference>
<comment type="subcellular location">
    <subcellularLocation>
        <location evidence="1">Membrane</location>
        <topology evidence="1">Multi-pass membrane protein</topology>
    </subcellularLocation>
</comment>
<feature type="transmembrane region" description="Helical" evidence="6">
    <location>
        <begin position="427"/>
        <end position="450"/>
    </location>
</feature>
<evidence type="ECO:0000256" key="3">
    <source>
        <dbReference type="ARBA" id="ARBA00022989"/>
    </source>
</evidence>
<evidence type="ECO:0000256" key="4">
    <source>
        <dbReference type="ARBA" id="ARBA00023136"/>
    </source>
</evidence>
<feature type="region of interest" description="Disordered" evidence="5">
    <location>
        <begin position="1"/>
        <end position="28"/>
    </location>
</feature>
<feature type="domain" description="Major facilitator superfamily (MFS) profile" evidence="7">
    <location>
        <begin position="41"/>
        <end position="525"/>
    </location>
</feature>
<feature type="transmembrane region" description="Helical" evidence="6">
    <location>
        <begin position="501"/>
        <end position="520"/>
    </location>
</feature>
<feature type="transmembrane region" description="Helical" evidence="6">
    <location>
        <begin position="75"/>
        <end position="93"/>
    </location>
</feature>
<dbReference type="GeneID" id="59345188"/>
<feature type="transmembrane region" description="Helical" evidence="6">
    <location>
        <begin position="236"/>
        <end position="257"/>
    </location>
</feature>
<dbReference type="Gene3D" id="1.20.1250.20">
    <property type="entry name" value="MFS general substrate transporter like domains"/>
    <property type="match status" value="1"/>
</dbReference>
<comment type="caution">
    <text evidence="8">The sequence shown here is derived from an EMBL/GenBank/DDBJ whole genome shotgun (WGS) entry which is preliminary data.</text>
</comment>
<evidence type="ECO:0000259" key="7">
    <source>
        <dbReference type="PROSITE" id="PS50850"/>
    </source>
</evidence>
<evidence type="ECO:0000256" key="2">
    <source>
        <dbReference type="ARBA" id="ARBA00022692"/>
    </source>
</evidence>
<accession>A0A8H6SQF4</accession>
<dbReference type="Pfam" id="PF07690">
    <property type="entry name" value="MFS_1"/>
    <property type="match status" value="1"/>
</dbReference>
<dbReference type="PROSITE" id="PS50850">
    <property type="entry name" value="MFS"/>
    <property type="match status" value="1"/>
</dbReference>
<sequence length="550" mass="58292">MEAPHPPDTETDHDTAAHADVEETKTDEDSHMRRDWKFWSIIASLAISQLLTAIEFSAVSIALPVITEDLKGNNYIWIGSAYNLASTALLPFCGGLAQIFGRRSVMLAAIAIFMIGSALCGAANNMNFLVAGRTVQGLGAGAVVSLIQIIISDLVPLQARGGFTGIMSMAFGIGAGSGPVIGGALAERGHWRWLFYMNLPIGGFCAVLIALFVHLKTPKAPLREKLQRLDIIGNALIVASTTSMVIALTWGGSVFPWSSPKVIAPLVVGIAGFGAFLVYEAFVPLYPIIPVSLMATRTAFSGYVQTLLNGIVLSAIGYWLPLYFQACKSASPIAAGVNGLAMTFSIAPMAGIGGVLVNKTSRYRPLMWCGWALIVLGAGLLGMVDENTKRATPIGYELLLGSGMGLITVGAYFPVLAPIPVTQSTQALSFLFFLRQFALIWGVTIGGTIIQNRLGSYLPSDFLASLPGGTEAVFSIIPSIQGLQPELRAEVKSAFARAFQLVWHVLAAIGGAGLLVSGLMKALPLHTQVDKAWGREDAVKEKEKENAGAA</sequence>
<name>A0A8H6SQF4_9AGAR</name>
<feature type="transmembrane region" description="Helical" evidence="6">
    <location>
        <begin position="300"/>
        <end position="320"/>
    </location>
</feature>
<dbReference type="InterPro" id="IPR011701">
    <property type="entry name" value="MFS"/>
</dbReference>
<dbReference type="RefSeq" id="XP_037220593.1">
    <property type="nucleotide sequence ID" value="XM_037362672.1"/>
</dbReference>
<dbReference type="Proteomes" id="UP000636479">
    <property type="component" value="Unassembled WGS sequence"/>
</dbReference>
<dbReference type="AlphaFoldDB" id="A0A8H6SQF4"/>
<feature type="transmembrane region" description="Helical" evidence="6">
    <location>
        <begin position="193"/>
        <end position="215"/>
    </location>
</feature>
<keyword evidence="3 6" id="KW-1133">Transmembrane helix</keyword>
<evidence type="ECO:0000256" key="6">
    <source>
        <dbReference type="SAM" id="Phobius"/>
    </source>
</evidence>
<feature type="transmembrane region" description="Helical" evidence="6">
    <location>
        <begin position="130"/>
        <end position="151"/>
    </location>
</feature>
<dbReference type="GO" id="GO:0005886">
    <property type="term" value="C:plasma membrane"/>
    <property type="evidence" value="ECO:0007669"/>
    <property type="project" value="TreeGrafter"/>
</dbReference>
<feature type="transmembrane region" description="Helical" evidence="6">
    <location>
        <begin position="396"/>
        <end position="415"/>
    </location>
</feature>
<dbReference type="PANTHER" id="PTHR23501:SF102">
    <property type="entry name" value="DRUG TRANSPORTER, PUTATIVE (AFU_ORTHOLOGUE AFUA_3G08530)-RELATED"/>
    <property type="match status" value="1"/>
</dbReference>
<feature type="transmembrane region" description="Helical" evidence="6">
    <location>
        <begin position="263"/>
        <end position="288"/>
    </location>
</feature>
<keyword evidence="2 6" id="KW-0812">Transmembrane</keyword>
<feature type="transmembrane region" description="Helical" evidence="6">
    <location>
        <begin position="340"/>
        <end position="358"/>
    </location>
</feature>